<dbReference type="RefSeq" id="WP_176993279.1">
    <property type="nucleotide sequence ID" value="NZ_FNDJ01000008.1"/>
</dbReference>
<evidence type="ECO:0000313" key="1">
    <source>
        <dbReference type="EMBL" id="SDJ06231.1"/>
    </source>
</evidence>
<dbReference type="SUPFAM" id="SSF51197">
    <property type="entry name" value="Clavaminate synthase-like"/>
    <property type="match status" value="1"/>
</dbReference>
<accession>A0A1G8QNP0</accession>
<reference evidence="1 2" key="1">
    <citation type="submission" date="2016-10" db="EMBL/GenBank/DDBJ databases">
        <authorList>
            <person name="de Groot N.N."/>
        </authorList>
    </citation>
    <scope>NUCLEOTIDE SEQUENCE [LARGE SCALE GENOMIC DNA]</scope>
    <source>
        <strain evidence="1 2">CGMCC 4.6533</strain>
    </source>
</reference>
<dbReference type="InterPro" id="IPR037151">
    <property type="entry name" value="AlkB-like_sf"/>
</dbReference>
<proteinExistence type="predicted"/>
<keyword evidence="2" id="KW-1185">Reference proteome</keyword>
<evidence type="ECO:0000313" key="2">
    <source>
        <dbReference type="Proteomes" id="UP000199202"/>
    </source>
</evidence>
<gene>
    <name evidence="1" type="ORF">SAMN05421869_108306</name>
</gene>
<dbReference type="STRING" id="633440.SAMN05421869_108306"/>
<dbReference type="AlphaFoldDB" id="A0A1G8QNP0"/>
<name>A0A1G8QNP0_9ACTN</name>
<protein>
    <submittedName>
        <fullName evidence="1">Uncharacterized protein</fullName>
    </submittedName>
</protein>
<dbReference type="Gene3D" id="2.60.120.590">
    <property type="entry name" value="Alpha-ketoglutarate-dependent dioxygenase AlkB-like"/>
    <property type="match status" value="1"/>
</dbReference>
<dbReference type="EMBL" id="FNDJ01000008">
    <property type="protein sequence ID" value="SDJ06231.1"/>
    <property type="molecule type" value="Genomic_DNA"/>
</dbReference>
<sequence>MSEPPLDITHLTTVLPDGDADLTFLLTEMAWDDRMRARRTASFGVPYNYSGQRYDSVDMPPRIAAIADRAARCAGHPFNNPRISLTFRLFAT</sequence>
<organism evidence="1 2">
    <name type="scientific">Nonomuraea jiangxiensis</name>
    <dbReference type="NCBI Taxonomy" id="633440"/>
    <lineage>
        <taxon>Bacteria</taxon>
        <taxon>Bacillati</taxon>
        <taxon>Actinomycetota</taxon>
        <taxon>Actinomycetes</taxon>
        <taxon>Streptosporangiales</taxon>
        <taxon>Streptosporangiaceae</taxon>
        <taxon>Nonomuraea</taxon>
    </lineage>
</organism>
<dbReference type="Proteomes" id="UP000199202">
    <property type="component" value="Unassembled WGS sequence"/>
</dbReference>